<evidence type="ECO:0000313" key="2">
    <source>
        <dbReference type="Proteomes" id="UP000326912"/>
    </source>
</evidence>
<evidence type="ECO:0000313" key="1">
    <source>
        <dbReference type="EMBL" id="GER88348.1"/>
    </source>
</evidence>
<accession>A0A5J4KFS5</accession>
<organism evidence="1 2">
    <name type="scientific">Dictyobacter vulcani</name>
    <dbReference type="NCBI Taxonomy" id="2607529"/>
    <lineage>
        <taxon>Bacteria</taxon>
        <taxon>Bacillati</taxon>
        <taxon>Chloroflexota</taxon>
        <taxon>Ktedonobacteria</taxon>
        <taxon>Ktedonobacterales</taxon>
        <taxon>Dictyobacteraceae</taxon>
        <taxon>Dictyobacter</taxon>
    </lineage>
</organism>
<comment type="caution">
    <text evidence="1">The sequence shown here is derived from an EMBL/GenBank/DDBJ whole genome shotgun (WGS) entry which is preliminary data.</text>
</comment>
<sequence length="270" mass="30795">MRIQDEHSIEQCASANIEVAKILATAGALCVYGGSSRIHTGVSLIVDATVTAQIGQAHLALLENLPQEDMYNVSITEPLHIHLARTEIDFDIVLQDLTRHLLYLYSALHNLHLSYARYQAAKNTLDATYLDAQSEIFQDARTFAKLQRQAIWRHLMLCTHLHTDVLMSASRVNLLWHKFKQQLPNQSIFTSHEVSEVVTTIWHDNARQIATYNLAAFGIHSPPEILNTLNRQPSIPRPTLLLDNQWHKCMTQLEQSYQQSLETFYNAEDE</sequence>
<gene>
    <name evidence="1" type="ORF">KDW_25100</name>
</gene>
<dbReference type="RefSeq" id="WP_151756261.1">
    <property type="nucleotide sequence ID" value="NZ_BKZW01000001.1"/>
</dbReference>
<name>A0A5J4KFS5_9CHLR</name>
<proteinExistence type="predicted"/>
<keyword evidence="2" id="KW-1185">Reference proteome</keyword>
<dbReference type="Proteomes" id="UP000326912">
    <property type="component" value="Unassembled WGS sequence"/>
</dbReference>
<dbReference type="AlphaFoldDB" id="A0A5J4KFS5"/>
<reference evidence="1 2" key="1">
    <citation type="submission" date="2019-10" db="EMBL/GenBank/DDBJ databases">
        <title>Dictyobacter vulcani sp. nov., within the class Ktedonobacteria, isolated from soil of volcanic Mt. Zao.</title>
        <authorList>
            <person name="Zheng Y."/>
            <person name="Wang C.M."/>
            <person name="Sakai Y."/>
            <person name="Abe K."/>
            <person name="Yokota A."/>
            <person name="Yabe S."/>
        </authorList>
    </citation>
    <scope>NUCLEOTIDE SEQUENCE [LARGE SCALE GENOMIC DNA]</scope>
    <source>
        <strain evidence="1 2">W12</strain>
    </source>
</reference>
<protein>
    <submittedName>
        <fullName evidence="1">Uncharacterized protein</fullName>
    </submittedName>
</protein>
<dbReference type="EMBL" id="BKZW01000001">
    <property type="protein sequence ID" value="GER88348.1"/>
    <property type="molecule type" value="Genomic_DNA"/>
</dbReference>